<comment type="caution">
    <text evidence="1">The sequence shown here is derived from an EMBL/GenBank/DDBJ whole genome shotgun (WGS) entry which is preliminary data.</text>
</comment>
<reference evidence="2" key="1">
    <citation type="submission" date="2016-01" db="EMBL/GenBank/DDBJ databases">
        <authorList>
            <person name="Mitreva M."/>
            <person name="Pepin K.H."/>
            <person name="Mihindukulasuriya K.A."/>
            <person name="Fulton R."/>
            <person name="Fronick C."/>
            <person name="O'Laughlin M."/>
            <person name="Miner T."/>
            <person name="Herter B."/>
            <person name="Rosa B.A."/>
            <person name="Cordes M."/>
            <person name="Tomlinson C."/>
            <person name="Wollam A."/>
            <person name="Palsikar V.B."/>
            <person name="Mardis E.R."/>
            <person name="Wilson R.K."/>
        </authorList>
    </citation>
    <scope>NUCLEOTIDE SEQUENCE [LARGE SCALE GENOMIC DNA]</scope>
    <source>
        <strain evidence="2">DNF00729</strain>
    </source>
</reference>
<evidence type="ECO:0000313" key="2">
    <source>
        <dbReference type="Proteomes" id="UP000070442"/>
    </source>
</evidence>
<dbReference type="STRING" id="755172.HMPREF1863_00665"/>
<dbReference type="PATRIC" id="fig|755172.3.peg.638"/>
<protein>
    <submittedName>
        <fullName evidence="1">Uncharacterized protein</fullName>
    </submittedName>
</protein>
<evidence type="ECO:0000313" key="1">
    <source>
        <dbReference type="EMBL" id="KXB67193.1"/>
    </source>
</evidence>
<organism evidence="1 2">
    <name type="scientific">Aedoeadaptatus coxii</name>
    <dbReference type="NCBI Taxonomy" id="755172"/>
    <lineage>
        <taxon>Bacteria</taxon>
        <taxon>Bacillati</taxon>
        <taxon>Bacillota</taxon>
        <taxon>Tissierellia</taxon>
        <taxon>Tissierellales</taxon>
        <taxon>Peptoniphilaceae</taxon>
        <taxon>Aedoeadaptatus</taxon>
    </lineage>
</organism>
<keyword evidence="2" id="KW-1185">Reference proteome</keyword>
<dbReference type="OrthoDB" id="1634442at2"/>
<dbReference type="Proteomes" id="UP000070442">
    <property type="component" value="Unassembled WGS sequence"/>
</dbReference>
<dbReference type="AlphaFoldDB" id="A0A134AHJ2"/>
<proteinExistence type="predicted"/>
<sequence length="193" mass="22548">MTISNDDRAVAECLSVLKAAYPQYKFLTDHAMMELWHRKLSVLDSEKRRLAIEFWINTERFPPAISDIYELCSPKSLPNKDWSEAWQIVQRAIQRFGASREIEAMKWLQSEDPMTAEAARRLGFQNCCLSQNIAQERANFRMIYQSMEEKQEADERFMRLPVGLRYGERSEDIAKLDINERTIESVSLFKAGD</sequence>
<accession>A0A134AHJ2</accession>
<dbReference type="Gene3D" id="1.10.8.200">
    <property type="entry name" value="Replisome organizer (g39p helicase loader/inhibitor protein)"/>
    <property type="match status" value="1"/>
</dbReference>
<dbReference type="EMBL" id="LSDG01000022">
    <property type="protein sequence ID" value="KXB67193.1"/>
    <property type="molecule type" value="Genomic_DNA"/>
</dbReference>
<dbReference type="RefSeq" id="WP_068367249.1">
    <property type="nucleotide sequence ID" value="NZ_KQ960172.1"/>
</dbReference>
<gene>
    <name evidence="1" type="ORF">HMPREF1863_00665</name>
</gene>
<name>A0A134AHJ2_9FIRM</name>